<sequence>MKQAIITLLMSGIMTLAYGQKSFILSHQDKKGFLMISAGSSIPMGRFASCLPTDTQAGMASKGSTLNLSAGYRLLGPIGLMVRLDQQHNAIQTPALLTNLYQNGTDRWIATAEDWLITTVMAGPYLSIPMSRFTLDMRLMAGQASTVLPSTTMSGNYGAVSVLMQTKGTHDKTLALGGGLSLRYRISPGLSLHLNGDYNHAQFTFNNLSSSAESINGRSESSRYSSARTIYTINVSAGVALLFGSSTRPF</sequence>
<dbReference type="Proteomes" id="UP000700732">
    <property type="component" value="Unassembled WGS sequence"/>
</dbReference>
<evidence type="ECO:0000313" key="2">
    <source>
        <dbReference type="Proteomes" id="UP000700732"/>
    </source>
</evidence>
<comment type="caution">
    <text evidence="1">The sequence shown here is derived from an EMBL/GenBank/DDBJ whole genome shotgun (WGS) entry which is preliminary data.</text>
</comment>
<keyword evidence="2" id="KW-1185">Reference proteome</keyword>
<accession>A0ABR6W341</accession>
<evidence type="ECO:0000313" key="1">
    <source>
        <dbReference type="EMBL" id="MBC3790950.1"/>
    </source>
</evidence>
<name>A0ABR6W341_9BACT</name>
<reference evidence="1 2" key="1">
    <citation type="submission" date="2019-06" db="EMBL/GenBank/DDBJ databases">
        <title>Spirosoma utsteinense sp. nov. isolated from Antarctic ice-free soils.</title>
        <authorList>
            <person name="Tahon G."/>
        </authorList>
    </citation>
    <scope>NUCLEOTIDE SEQUENCE [LARGE SCALE GENOMIC DNA]</scope>
    <source>
        <strain evidence="1 2">LMG 31447</strain>
    </source>
</reference>
<protein>
    <recommendedName>
        <fullName evidence="3">Outer membrane protein beta-barrel domain-containing protein</fullName>
    </recommendedName>
</protein>
<proteinExistence type="predicted"/>
<evidence type="ECO:0008006" key="3">
    <source>
        <dbReference type="Google" id="ProtNLM"/>
    </source>
</evidence>
<organism evidence="1 2">
    <name type="scientific">Spirosoma utsteinense</name>
    <dbReference type="NCBI Taxonomy" id="2585773"/>
    <lineage>
        <taxon>Bacteria</taxon>
        <taxon>Pseudomonadati</taxon>
        <taxon>Bacteroidota</taxon>
        <taxon>Cytophagia</taxon>
        <taxon>Cytophagales</taxon>
        <taxon>Cytophagaceae</taxon>
        <taxon>Spirosoma</taxon>
    </lineage>
</organism>
<gene>
    <name evidence="1" type="ORF">FH603_1447</name>
</gene>
<dbReference type="EMBL" id="VFIA01000006">
    <property type="protein sequence ID" value="MBC3790950.1"/>
    <property type="molecule type" value="Genomic_DNA"/>
</dbReference>
<dbReference type="RefSeq" id="WP_186736753.1">
    <property type="nucleotide sequence ID" value="NZ_VFIA01000006.1"/>
</dbReference>